<dbReference type="AlphaFoldDB" id="A0A3Q3BA42"/>
<dbReference type="SUPFAM" id="SSF56436">
    <property type="entry name" value="C-type lectin-like"/>
    <property type="match status" value="1"/>
</dbReference>
<feature type="domain" description="C-type lectin" evidence="1">
    <location>
        <begin position="55"/>
        <end position="164"/>
    </location>
</feature>
<proteinExistence type="predicted"/>
<dbReference type="Ensembl" id="ENSKMAT00000026993.1">
    <property type="protein sequence ID" value="ENSKMAP00000026653.1"/>
    <property type="gene ID" value="ENSKMAG00000019783.1"/>
</dbReference>
<dbReference type="InterPro" id="IPR016186">
    <property type="entry name" value="C-type_lectin-like/link_sf"/>
</dbReference>
<dbReference type="GeneTree" id="ENSGT00940000177646"/>
<accession>A0A3Q3BA42</accession>
<dbReference type="PROSITE" id="PS50041">
    <property type="entry name" value="C_TYPE_LECTIN_2"/>
    <property type="match status" value="1"/>
</dbReference>
<dbReference type="SMART" id="SM00034">
    <property type="entry name" value="CLECT"/>
    <property type="match status" value="1"/>
</dbReference>
<dbReference type="PANTHER" id="PTHR45784:SF3">
    <property type="entry name" value="C-TYPE LECTIN DOMAIN FAMILY 4 MEMBER K-LIKE-RELATED"/>
    <property type="match status" value="1"/>
</dbReference>
<evidence type="ECO:0000313" key="3">
    <source>
        <dbReference type="Proteomes" id="UP000264800"/>
    </source>
</evidence>
<dbReference type="Proteomes" id="UP000264800">
    <property type="component" value="Unplaced"/>
</dbReference>
<evidence type="ECO:0000259" key="1">
    <source>
        <dbReference type="PROSITE" id="PS50041"/>
    </source>
</evidence>
<organism evidence="2 3">
    <name type="scientific">Kryptolebias marmoratus</name>
    <name type="common">Mangrove killifish</name>
    <name type="synonym">Rivulus marmoratus</name>
    <dbReference type="NCBI Taxonomy" id="37003"/>
    <lineage>
        <taxon>Eukaryota</taxon>
        <taxon>Metazoa</taxon>
        <taxon>Chordata</taxon>
        <taxon>Craniata</taxon>
        <taxon>Vertebrata</taxon>
        <taxon>Euteleostomi</taxon>
        <taxon>Actinopterygii</taxon>
        <taxon>Neopterygii</taxon>
        <taxon>Teleostei</taxon>
        <taxon>Neoteleostei</taxon>
        <taxon>Acanthomorphata</taxon>
        <taxon>Ovalentaria</taxon>
        <taxon>Atherinomorphae</taxon>
        <taxon>Cyprinodontiformes</taxon>
        <taxon>Rivulidae</taxon>
        <taxon>Kryptolebias</taxon>
    </lineage>
</organism>
<reference evidence="2" key="2">
    <citation type="submission" date="2025-09" db="UniProtKB">
        <authorList>
            <consortium name="Ensembl"/>
        </authorList>
    </citation>
    <scope>IDENTIFICATION</scope>
</reference>
<dbReference type="PANTHER" id="PTHR45784">
    <property type="entry name" value="C-TYPE LECTIN DOMAIN FAMILY 20 MEMBER A-RELATED"/>
    <property type="match status" value="1"/>
</dbReference>
<dbReference type="InterPro" id="IPR001304">
    <property type="entry name" value="C-type_lectin-like"/>
</dbReference>
<sequence>MDKAFSVVLLVTGEIVTVRCSIKTNTEYNYFEDKNISINLLASSGFCATSDCFTYHFTEDLMTWSKARFYCKNTHRELLQDKDVFESTAVSMRLTYFSKNYTKAWIGIRQYSTWWAWMDGNSATYFNWSYGEPDGGFYELCVFMTDVGDWHENNCSDIKQSVCFNVLVRHQIQ</sequence>
<dbReference type="OMA" id="CKNTHRE"/>
<name>A0A3Q3BA42_KRYMA</name>
<dbReference type="InterPro" id="IPR016187">
    <property type="entry name" value="CTDL_fold"/>
</dbReference>
<dbReference type="Gene3D" id="3.10.100.10">
    <property type="entry name" value="Mannose-Binding Protein A, subunit A"/>
    <property type="match status" value="1"/>
</dbReference>
<dbReference type="Pfam" id="PF00059">
    <property type="entry name" value="Lectin_C"/>
    <property type="match status" value="1"/>
</dbReference>
<protein>
    <recommendedName>
        <fullName evidence="1">C-type lectin domain-containing protein</fullName>
    </recommendedName>
</protein>
<evidence type="ECO:0000313" key="2">
    <source>
        <dbReference type="Ensembl" id="ENSKMAP00000026653.1"/>
    </source>
</evidence>
<keyword evidence="3" id="KW-1185">Reference proteome</keyword>
<reference evidence="2" key="1">
    <citation type="submission" date="2025-08" db="UniProtKB">
        <authorList>
            <consortium name="Ensembl"/>
        </authorList>
    </citation>
    <scope>IDENTIFICATION</scope>
</reference>